<dbReference type="InterPro" id="IPR052016">
    <property type="entry name" value="Bact_Sigma-Reg"/>
</dbReference>
<dbReference type="PANTHER" id="PTHR43156:SF2">
    <property type="entry name" value="STAGE II SPORULATION PROTEIN E"/>
    <property type="match status" value="1"/>
</dbReference>
<dbReference type="InterPro" id="IPR036457">
    <property type="entry name" value="PPM-type-like_dom_sf"/>
</dbReference>
<dbReference type="RefSeq" id="WP_210027227.1">
    <property type="nucleotide sequence ID" value="NZ_JAGINU010000001.1"/>
</dbReference>
<dbReference type="PANTHER" id="PTHR43156">
    <property type="entry name" value="STAGE II SPORULATION PROTEIN E-RELATED"/>
    <property type="match status" value="1"/>
</dbReference>
<dbReference type="Proteomes" id="UP001519295">
    <property type="component" value="Unassembled WGS sequence"/>
</dbReference>
<dbReference type="EMBL" id="JAGINU010000001">
    <property type="protein sequence ID" value="MBP2367114.1"/>
    <property type="molecule type" value="Genomic_DNA"/>
</dbReference>
<evidence type="ECO:0000259" key="2">
    <source>
        <dbReference type="SMART" id="SM00331"/>
    </source>
</evidence>
<gene>
    <name evidence="3" type="ORF">JOF36_002810</name>
</gene>
<keyword evidence="4" id="KW-1185">Reference proteome</keyword>
<name>A0ABS4VT82_9PSEU</name>
<dbReference type="Pfam" id="PF07228">
    <property type="entry name" value="SpoIIE"/>
    <property type="match status" value="1"/>
</dbReference>
<proteinExistence type="predicted"/>
<evidence type="ECO:0000313" key="3">
    <source>
        <dbReference type="EMBL" id="MBP2367114.1"/>
    </source>
</evidence>
<keyword evidence="1" id="KW-0378">Hydrolase</keyword>
<sequence length="410" mass="44080">MDDPAGGQWERILAAVIEDSHLIPAERLTETVDRAVRPVGLGVQVLMVDLAQRTLQPLLTGDAAAPIPVEGTVGGRAYQFTEIVAGSDGAGDRVLWLPLLDGTERVGVLRVALAPGVVDDAVLHGRLWALAGLVGHVLMTKIGQNTWLQRFRAPRLAPEAELLWRLLPPRTLATEQVVISALLEPVDEVAGDAYDYAVGDTIDLAIFDGVGHDIMAGVSTALALTAVRNARREGVTDLAAQAERADAVLEEHDGPGRFVTAALARLDVTTGELTYLLAGHPAPFLLRDGQMIKELGQPPRLPLGVTVPGAATADVVGHEQLEPGDRVLFYTDGVTEARDENGRFFGEQRLIDMAERAELDHLSAPETLRRLVAAVLAHQNDRLQDDATLLMLDWASDRHPRLFPSIHGAG</sequence>
<protein>
    <recommendedName>
        <fullName evidence="2">PPM-type phosphatase domain-containing protein</fullName>
    </recommendedName>
</protein>
<reference evidence="3 4" key="1">
    <citation type="submission" date="2021-03" db="EMBL/GenBank/DDBJ databases">
        <title>Sequencing the genomes of 1000 actinobacteria strains.</title>
        <authorList>
            <person name="Klenk H.-P."/>
        </authorList>
    </citation>
    <scope>NUCLEOTIDE SEQUENCE [LARGE SCALE GENOMIC DNA]</scope>
    <source>
        <strain evidence="3 4">DSM 45256</strain>
    </source>
</reference>
<comment type="caution">
    <text evidence="3">The sequence shown here is derived from an EMBL/GenBank/DDBJ whole genome shotgun (WGS) entry which is preliminary data.</text>
</comment>
<dbReference type="SMART" id="SM00331">
    <property type="entry name" value="PP2C_SIG"/>
    <property type="match status" value="1"/>
</dbReference>
<evidence type="ECO:0000313" key="4">
    <source>
        <dbReference type="Proteomes" id="UP001519295"/>
    </source>
</evidence>
<accession>A0ABS4VT82</accession>
<feature type="domain" description="PPM-type phosphatase" evidence="2">
    <location>
        <begin position="174"/>
        <end position="394"/>
    </location>
</feature>
<organism evidence="3 4">
    <name type="scientific">Pseudonocardia parietis</name>
    <dbReference type="NCBI Taxonomy" id="570936"/>
    <lineage>
        <taxon>Bacteria</taxon>
        <taxon>Bacillati</taxon>
        <taxon>Actinomycetota</taxon>
        <taxon>Actinomycetes</taxon>
        <taxon>Pseudonocardiales</taxon>
        <taxon>Pseudonocardiaceae</taxon>
        <taxon>Pseudonocardia</taxon>
    </lineage>
</organism>
<dbReference type="Gene3D" id="3.60.40.10">
    <property type="entry name" value="PPM-type phosphatase domain"/>
    <property type="match status" value="1"/>
</dbReference>
<dbReference type="InterPro" id="IPR001932">
    <property type="entry name" value="PPM-type_phosphatase-like_dom"/>
</dbReference>
<evidence type="ECO:0000256" key="1">
    <source>
        <dbReference type="ARBA" id="ARBA00022801"/>
    </source>
</evidence>
<dbReference type="SUPFAM" id="SSF81606">
    <property type="entry name" value="PP2C-like"/>
    <property type="match status" value="1"/>
</dbReference>